<gene>
    <name evidence="3" type="ORF">HHL11_15770</name>
</gene>
<evidence type="ECO:0000313" key="3">
    <source>
        <dbReference type="EMBL" id="NML45212.1"/>
    </source>
</evidence>
<reference evidence="3 4" key="1">
    <citation type="submission" date="2020-04" db="EMBL/GenBank/DDBJ databases">
        <title>Ramlibacter sp. G-1-2-2 isolated from soil.</title>
        <authorList>
            <person name="Dahal R.H."/>
        </authorList>
    </citation>
    <scope>NUCLEOTIDE SEQUENCE [LARGE SCALE GENOMIC DNA]</scope>
    <source>
        <strain evidence="3 4">G-1-2-2</strain>
    </source>
</reference>
<organism evidence="3 4">
    <name type="scientific">Ramlibacter agri</name>
    <dbReference type="NCBI Taxonomy" id="2728837"/>
    <lineage>
        <taxon>Bacteria</taxon>
        <taxon>Pseudomonadati</taxon>
        <taxon>Pseudomonadota</taxon>
        <taxon>Betaproteobacteria</taxon>
        <taxon>Burkholderiales</taxon>
        <taxon>Comamonadaceae</taxon>
        <taxon>Ramlibacter</taxon>
    </lineage>
</organism>
<comment type="caution">
    <text evidence="3">The sequence shown here is derived from an EMBL/GenBank/DDBJ whole genome shotgun (WGS) entry which is preliminary data.</text>
</comment>
<feature type="domain" description="UspA" evidence="2">
    <location>
        <begin position="2"/>
        <end position="140"/>
    </location>
</feature>
<dbReference type="SUPFAM" id="SSF52402">
    <property type="entry name" value="Adenine nucleotide alpha hydrolases-like"/>
    <property type="match status" value="1"/>
</dbReference>
<evidence type="ECO:0000259" key="2">
    <source>
        <dbReference type="Pfam" id="PF00582"/>
    </source>
</evidence>
<dbReference type="Proteomes" id="UP000541185">
    <property type="component" value="Unassembled WGS sequence"/>
</dbReference>
<proteinExistence type="inferred from homology"/>
<dbReference type="Gene3D" id="3.40.50.620">
    <property type="entry name" value="HUPs"/>
    <property type="match status" value="1"/>
</dbReference>
<dbReference type="RefSeq" id="WP_169419298.1">
    <property type="nucleotide sequence ID" value="NZ_JABBFX010000001.1"/>
</dbReference>
<evidence type="ECO:0000313" key="4">
    <source>
        <dbReference type="Proteomes" id="UP000541185"/>
    </source>
</evidence>
<dbReference type="Pfam" id="PF00582">
    <property type="entry name" value="Usp"/>
    <property type="match status" value="1"/>
</dbReference>
<evidence type="ECO:0000256" key="1">
    <source>
        <dbReference type="ARBA" id="ARBA00008791"/>
    </source>
</evidence>
<dbReference type="InterPro" id="IPR006016">
    <property type="entry name" value="UspA"/>
</dbReference>
<comment type="similarity">
    <text evidence="1">Belongs to the universal stress protein A family.</text>
</comment>
<dbReference type="AlphaFoldDB" id="A0A848H5V2"/>
<dbReference type="InterPro" id="IPR014729">
    <property type="entry name" value="Rossmann-like_a/b/a_fold"/>
</dbReference>
<sequence>MKILLAADGSSYTKKALAYLVNHEELAAGDGELVVLNVQAPMPPRVKSLVGAAAIKDYHREEAEKVLKPIDRFLQRHDFAYRTRWLVGLPGPEIVRAAKKEKAHLVVMGTHGLGLLGRALLGSVAQHVLTDCEVPVLLVK</sequence>
<protein>
    <submittedName>
        <fullName evidence="3">Universal stress protein</fullName>
    </submittedName>
</protein>
<dbReference type="PANTHER" id="PTHR31964">
    <property type="entry name" value="ADENINE NUCLEOTIDE ALPHA HYDROLASES-LIKE SUPERFAMILY PROTEIN"/>
    <property type="match status" value="1"/>
</dbReference>
<dbReference type="PRINTS" id="PR01438">
    <property type="entry name" value="UNVRSLSTRESS"/>
</dbReference>
<dbReference type="PANTHER" id="PTHR31964:SF113">
    <property type="entry name" value="USPA DOMAIN-CONTAINING PROTEIN"/>
    <property type="match status" value="1"/>
</dbReference>
<dbReference type="InterPro" id="IPR006015">
    <property type="entry name" value="Universal_stress_UspA"/>
</dbReference>
<dbReference type="CDD" id="cd00293">
    <property type="entry name" value="USP-like"/>
    <property type="match status" value="1"/>
</dbReference>
<accession>A0A848H5V2</accession>
<dbReference type="EMBL" id="JABBFX010000001">
    <property type="protein sequence ID" value="NML45212.1"/>
    <property type="molecule type" value="Genomic_DNA"/>
</dbReference>
<keyword evidence="4" id="KW-1185">Reference proteome</keyword>
<name>A0A848H5V2_9BURK</name>